<keyword evidence="2" id="KW-1185">Reference proteome</keyword>
<evidence type="ECO:0000313" key="2">
    <source>
        <dbReference type="Proteomes" id="UP000198282"/>
    </source>
</evidence>
<protein>
    <recommendedName>
        <fullName evidence="3">Ester cyclase</fullName>
    </recommendedName>
</protein>
<dbReference type="SUPFAM" id="SSF54427">
    <property type="entry name" value="NTF2-like"/>
    <property type="match status" value="1"/>
</dbReference>
<reference evidence="1 2" key="1">
    <citation type="submission" date="2017-06" db="EMBL/GenBank/DDBJ databases">
        <authorList>
            <person name="Kim H.J."/>
            <person name="Triplett B.A."/>
        </authorList>
    </citation>
    <scope>NUCLEOTIDE SEQUENCE [LARGE SCALE GENOMIC DNA]</scope>
    <source>
        <strain evidence="1 2">CGMCC 4.2132</strain>
    </source>
</reference>
<sequence length="40" mass="4491">GTCASFVENGKVVTHREYFDQLELYTQLGLHLSKDDPAHA</sequence>
<dbReference type="AlphaFoldDB" id="A0A239PBW8"/>
<evidence type="ECO:0000313" key="1">
    <source>
        <dbReference type="EMBL" id="SNT64423.1"/>
    </source>
</evidence>
<proteinExistence type="predicted"/>
<accession>A0A239PBW8</accession>
<feature type="non-terminal residue" evidence="1">
    <location>
        <position position="1"/>
    </location>
</feature>
<organism evidence="1 2">
    <name type="scientific">Streptosporangium subroseum</name>
    <dbReference type="NCBI Taxonomy" id="106412"/>
    <lineage>
        <taxon>Bacteria</taxon>
        <taxon>Bacillati</taxon>
        <taxon>Actinomycetota</taxon>
        <taxon>Actinomycetes</taxon>
        <taxon>Streptosporangiales</taxon>
        <taxon>Streptosporangiaceae</taxon>
        <taxon>Streptosporangium</taxon>
    </lineage>
</organism>
<evidence type="ECO:0008006" key="3">
    <source>
        <dbReference type="Google" id="ProtNLM"/>
    </source>
</evidence>
<name>A0A239PBW8_9ACTN</name>
<dbReference type="Gene3D" id="3.10.450.50">
    <property type="match status" value="1"/>
</dbReference>
<dbReference type="Proteomes" id="UP000198282">
    <property type="component" value="Unassembled WGS sequence"/>
</dbReference>
<gene>
    <name evidence="1" type="ORF">SAMN05216276_11191</name>
</gene>
<dbReference type="InterPro" id="IPR032710">
    <property type="entry name" value="NTF2-like_dom_sf"/>
</dbReference>
<dbReference type="EMBL" id="FZOD01000119">
    <property type="protein sequence ID" value="SNT64423.1"/>
    <property type="molecule type" value="Genomic_DNA"/>
</dbReference>